<dbReference type="OrthoDB" id="10522380at2759"/>
<reference evidence="1 2" key="1">
    <citation type="journal article" date="2015" name="BMC Genomics">
        <title>The genome of the truffle-parasite Tolypocladium ophioglossoides and the evolution of antifungal peptaibiotics.</title>
        <authorList>
            <person name="Quandt C.A."/>
            <person name="Bushley K.E."/>
            <person name="Spatafora J.W."/>
        </authorList>
    </citation>
    <scope>NUCLEOTIDE SEQUENCE [LARGE SCALE GENOMIC DNA]</scope>
    <source>
        <strain evidence="1 2">CBS 100239</strain>
    </source>
</reference>
<proteinExistence type="predicted"/>
<organism evidence="1 2">
    <name type="scientific">Tolypocladium ophioglossoides (strain CBS 100239)</name>
    <name type="common">Snaketongue truffleclub</name>
    <name type="synonym">Elaphocordyceps ophioglossoides</name>
    <dbReference type="NCBI Taxonomy" id="1163406"/>
    <lineage>
        <taxon>Eukaryota</taxon>
        <taxon>Fungi</taxon>
        <taxon>Dikarya</taxon>
        <taxon>Ascomycota</taxon>
        <taxon>Pezizomycotina</taxon>
        <taxon>Sordariomycetes</taxon>
        <taxon>Hypocreomycetidae</taxon>
        <taxon>Hypocreales</taxon>
        <taxon>Ophiocordycipitaceae</taxon>
        <taxon>Tolypocladium</taxon>
    </lineage>
</organism>
<evidence type="ECO:0000313" key="2">
    <source>
        <dbReference type="Proteomes" id="UP000036947"/>
    </source>
</evidence>
<protein>
    <submittedName>
        <fullName evidence="1">Uncharacterized protein</fullName>
    </submittedName>
</protein>
<comment type="caution">
    <text evidence="1">The sequence shown here is derived from an EMBL/GenBank/DDBJ whole genome shotgun (WGS) entry which is preliminary data.</text>
</comment>
<dbReference type="AlphaFoldDB" id="A0A0L0NEH3"/>
<evidence type="ECO:0000313" key="1">
    <source>
        <dbReference type="EMBL" id="KND92562.1"/>
    </source>
</evidence>
<keyword evidence="2" id="KW-1185">Reference proteome</keyword>
<accession>A0A0L0NEH3</accession>
<gene>
    <name evidence="1" type="ORF">TOPH_02859</name>
</gene>
<dbReference type="Proteomes" id="UP000036947">
    <property type="component" value="Unassembled WGS sequence"/>
</dbReference>
<sequence length="462" mass="51131">MRLDERVARLGIERNVSYVSEHLRRQAARERLVVQQVHRLGLEQRRQLRPQRRLRHLQPVDVLAVRLLAVLVRELHVLHPLLLFVFPSKLGPVELWRGFFLQERHVRDPGVRLLLLRPLLLALRNLLARPFVPALLAGLGRAEGRVSGVVDDLALFQEFVPGTVGVDVEVVEQVLEEELCVLFGEGHALGAFGPAVRVSVVVVAWLEPVLVAHELQLRRNIRFRELDRAVLHVLSGSVVCPLPLRGMLSITSILVVSHLDLFVLGAISRVRIVIVRLRLLRFILVLLGHRLGSILFTRGLVAYPRLVQLQDARHQRLGYAPVAGVLDGVVDEAPRVLCVDEDPRLAARDRLFSPGLVYGLRPRSSIETTSSTPSTVATAMMRLGLRVELRQIGIGDVGVGEVRDIRVGRICGRWSGGRLRDRKAGAFAWPVGALCSVQPGGRGVAAAAAAADGLYVDFSMLP</sequence>
<dbReference type="EMBL" id="LFRF01000005">
    <property type="protein sequence ID" value="KND92562.1"/>
    <property type="molecule type" value="Genomic_DNA"/>
</dbReference>
<name>A0A0L0NEH3_TOLOC</name>